<dbReference type="Proteomes" id="UP000298154">
    <property type="component" value="Unassembled WGS sequence"/>
</dbReference>
<evidence type="ECO:0000259" key="1">
    <source>
        <dbReference type="Pfam" id="PF13304"/>
    </source>
</evidence>
<name>A0A4R9AM43_9MICO</name>
<dbReference type="InterPro" id="IPR027417">
    <property type="entry name" value="P-loop_NTPase"/>
</dbReference>
<proteinExistence type="predicted"/>
<dbReference type="Gene3D" id="3.40.50.300">
    <property type="entry name" value="P-loop containing nucleotide triphosphate hydrolases"/>
    <property type="match status" value="1"/>
</dbReference>
<dbReference type="GO" id="GO:0016887">
    <property type="term" value="F:ATP hydrolysis activity"/>
    <property type="evidence" value="ECO:0007669"/>
    <property type="project" value="InterPro"/>
</dbReference>
<dbReference type="GO" id="GO:0005524">
    <property type="term" value="F:ATP binding"/>
    <property type="evidence" value="ECO:0007669"/>
    <property type="project" value="InterPro"/>
</dbReference>
<sequence>MLESPFIREWNTRSGRLRARPFPGARLICHSVGMAVDVQDLDDIVAFSTVAHINADSVEVTFVHRGGLVKDVRIHYGEIENGKAVLGDGLDLESMERTVRATIFKSDRVDRTSVVGDYAIALNSATQAAVFITWIAASGGVQVSATGLELSYIGAGPFELGPVLQGDEAIKFLVDTAMVENGDVDDSKKAMNPQGNFFTELSVAGYRGFAEARQLRLAQPKGSHGSGLTVLVGANNSGKSSFLEALQIIARARFQRDLSFPQPRRHHVADAVTVQLTRSDDRKLRVETTRPGSSQATITWLPSDLKHDQFDIQVTPSRRQFSPYFGNSGIADRNWGLLDQEYSRTQLREQFVGRLRTVDRDASARKSFDVLLEEIMGAPLIWTIDEIATGQQFLKLIESDGAWHTSEGLGDGLVSLLFIVDALYDSKPGSLIAIDEPELSLHPQLVRRLGRVLSRYAADRQIVVATHSPLLVDWADVANGATVARVYKHNGVSEIAQASDETLRKVAGLTDSQNPRNPHTVGAVAREAFFLEDGIILTEGQDDVVYLPRVLQDLGLPPTDNIYGWGSGGVGNVPTLAGLFVELGFTKIGAILDDDRQPSTLAAVSKLESMGPKVLVRQIPAPDIRFKSAAGARLEVVGMLDVDDIHVRSDIRDEAKKILQDILNHVSGKTAI</sequence>
<organism evidence="2 3">
    <name type="scientific">Cryobacterium ruanii</name>
    <dbReference type="NCBI Taxonomy" id="1259197"/>
    <lineage>
        <taxon>Bacteria</taxon>
        <taxon>Bacillati</taxon>
        <taxon>Actinomycetota</taxon>
        <taxon>Actinomycetes</taxon>
        <taxon>Micrococcales</taxon>
        <taxon>Microbacteriaceae</taxon>
        <taxon>Cryobacterium</taxon>
    </lineage>
</organism>
<protein>
    <recommendedName>
        <fullName evidence="1">ATPase AAA-type core domain-containing protein</fullName>
    </recommendedName>
</protein>
<dbReference type="Pfam" id="PF13304">
    <property type="entry name" value="AAA_21"/>
    <property type="match status" value="1"/>
</dbReference>
<dbReference type="SUPFAM" id="SSF52540">
    <property type="entry name" value="P-loop containing nucleoside triphosphate hydrolases"/>
    <property type="match status" value="1"/>
</dbReference>
<evidence type="ECO:0000313" key="2">
    <source>
        <dbReference type="EMBL" id="TFD65154.1"/>
    </source>
</evidence>
<comment type="caution">
    <text evidence="2">The sequence shown here is derived from an EMBL/GenBank/DDBJ whole genome shotgun (WGS) entry which is preliminary data.</text>
</comment>
<gene>
    <name evidence="2" type="ORF">E3T47_09835</name>
</gene>
<dbReference type="PANTHER" id="PTHR43581:SF4">
    <property type="entry name" value="ATP_GTP PHOSPHATASE"/>
    <property type="match status" value="1"/>
</dbReference>
<dbReference type="OrthoDB" id="4428168at2"/>
<dbReference type="PANTHER" id="PTHR43581">
    <property type="entry name" value="ATP/GTP PHOSPHATASE"/>
    <property type="match status" value="1"/>
</dbReference>
<dbReference type="InterPro" id="IPR051396">
    <property type="entry name" value="Bact_Antivir_Def_Nuclease"/>
</dbReference>
<dbReference type="InterPro" id="IPR003959">
    <property type="entry name" value="ATPase_AAA_core"/>
</dbReference>
<accession>A0A4R9AM43</accession>
<keyword evidence="3" id="KW-1185">Reference proteome</keyword>
<dbReference type="AlphaFoldDB" id="A0A4R9AM43"/>
<evidence type="ECO:0000313" key="3">
    <source>
        <dbReference type="Proteomes" id="UP000298154"/>
    </source>
</evidence>
<reference evidence="2 3" key="1">
    <citation type="submission" date="2019-03" db="EMBL/GenBank/DDBJ databases">
        <title>Genomics of glacier-inhabiting Cryobacterium strains.</title>
        <authorList>
            <person name="Liu Q."/>
            <person name="Xin Y.-H."/>
        </authorList>
    </citation>
    <scope>NUCLEOTIDE SEQUENCE [LARGE SCALE GENOMIC DNA]</scope>
    <source>
        <strain evidence="2 3">Sr36</strain>
    </source>
</reference>
<dbReference type="EMBL" id="SOHK01000015">
    <property type="protein sequence ID" value="TFD65154.1"/>
    <property type="molecule type" value="Genomic_DNA"/>
</dbReference>
<feature type="domain" description="ATPase AAA-type core" evidence="1">
    <location>
        <begin position="228"/>
        <end position="473"/>
    </location>
</feature>